<dbReference type="EMBL" id="VTPC01007817">
    <property type="protein sequence ID" value="KAF2893619.1"/>
    <property type="molecule type" value="Genomic_DNA"/>
</dbReference>
<reference evidence="1" key="1">
    <citation type="submission" date="2019-08" db="EMBL/GenBank/DDBJ databases">
        <title>The genome of the North American firefly Photinus pyralis.</title>
        <authorList>
            <consortium name="Photinus pyralis genome working group"/>
            <person name="Fallon T.R."/>
            <person name="Sander Lower S.E."/>
            <person name="Weng J.-K."/>
        </authorList>
    </citation>
    <scope>NUCLEOTIDE SEQUENCE</scope>
    <source>
        <strain evidence="1">TRF0915ILg1</strain>
        <tissue evidence="1">Whole body</tissue>
    </source>
</reference>
<accession>A0A8K0CU26</accession>
<organism evidence="1 2">
    <name type="scientific">Ignelater luminosus</name>
    <name type="common">Cucubano</name>
    <name type="synonym">Pyrophorus luminosus</name>
    <dbReference type="NCBI Taxonomy" id="2038154"/>
    <lineage>
        <taxon>Eukaryota</taxon>
        <taxon>Metazoa</taxon>
        <taxon>Ecdysozoa</taxon>
        <taxon>Arthropoda</taxon>
        <taxon>Hexapoda</taxon>
        <taxon>Insecta</taxon>
        <taxon>Pterygota</taxon>
        <taxon>Neoptera</taxon>
        <taxon>Endopterygota</taxon>
        <taxon>Coleoptera</taxon>
        <taxon>Polyphaga</taxon>
        <taxon>Elateriformia</taxon>
        <taxon>Elateroidea</taxon>
        <taxon>Elateridae</taxon>
        <taxon>Agrypninae</taxon>
        <taxon>Pyrophorini</taxon>
        <taxon>Ignelater</taxon>
    </lineage>
</organism>
<name>A0A8K0CU26_IGNLU</name>
<dbReference type="AlphaFoldDB" id="A0A8K0CU26"/>
<proteinExistence type="predicted"/>
<gene>
    <name evidence="1" type="ORF">ILUMI_12555</name>
</gene>
<dbReference type="OrthoDB" id="6778712at2759"/>
<evidence type="ECO:0000313" key="2">
    <source>
        <dbReference type="Proteomes" id="UP000801492"/>
    </source>
</evidence>
<dbReference type="Proteomes" id="UP000801492">
    <property type="component" value="Unassembled WGS sequence"/>
</dbReference>
<keyword evidence="2" id="KW-1185">Reference proteome</keyword>
<protein>
    <submittedName>
        <fullName evidence="1">Uncharacterized protein</fullName>
    </submittedName>
</protein>
<sequence>MATQKNVLIARQSHRCPLFGLPKELSGTGLPTYKDVLLCCLNESNKKFNAAPSTSKPQMRIKLPVTASIIDRFGVSDRATAAIASSVIQDLGMITKEDMSLITDKSKIRRENQKARKILQEVESVAVVKALMDEKIIQ</sequence>
<evidence type="ECO:0000313" key="1">
    <source>
        <dbReference type="EMBL" id="KAF2893619.1"/>
    </source>
</evidence>
<comment type="caution">
    <text evidence="1">The sequence shown here is derived from an EMBL/GenBank/DDBJ whole genome shotgun (WGS) entry which is preliminary data.</text>
</comment>